<name>A0AAV2GRT0_9ROSI</name>
<dbReference type="EMBL" id="OZ034822">
    <property type="protein sequence ID" value="CAL1412543.1"/>
    <property type="molecule type" value="Genomic_DNA"/>
</dbReference>
<protein>
    <submittedName>
        <fullName evidence="2">Uncharacterized protein</fullName>
    </submittedName>
</protein>
<feature type="region of interest" description="Disordered" evidence="1">
    <location>
        <begin position="87"/>
        <end position="107"/>
    </location>
</feature>
<accession>A0AAV2GRT0</accession>
<proteinExistence type="predicted"/>
<dbReference type="AlphaFoldDB" id="A0AAV2GRT0"/>
<evidence type="ECO:0000313" key="2">
    <source>
        <dbReference type="EMBL" id="CAL1412543.1"/>
    </source>
</evidence>
<reference evidence="2 3" key="1">
    <citation type="submission" date="2024-04" db="EMBL/GenBank/DDBJ databases">
        <authorList>
            <person name="Fracassetti M."/>
        </authorList>
    </citation>
    <scope>NUCLEOTIDE SEQUENCE [LARGE SCALE GENOMIC DNA]</scope>
</reference>
<evidence type="ECO:0000313" key="3">
    <source>
        <dbReference type="Proteomes" id="UP001497516"/>
    </source>
</evidence>
<organism evidence="2 3">
    <name type="scientific">Linum trigynum</name>
    <dbReference type="NCBI Taxonomy" id="586398"/>
    <lineage>
        <taxon>Eukaryota</taxon>
        <taxon>Viridiplantae</taxon>
        <taxon>Streptophyta</taxon>
        <taxon>Embryophyta</taxon>
        <taxon>Tracheophyta</taxon>
        <taxon>Spermatophyta</taxon>
        <taxon>Magnoliopsida</taxon>
        <taxon>eudicotyledons</taxon>
        <taxon>Gunneridae</taxon>
        <taxon>Pentapetalae</taxon>
        <taxon>rosids</taxon>
        <taxon>fabids</taxon>
        <taxon>Malpighiales</taxon>
        <taxon>Linaceae</taxon>
        <taxon>Linum</taxon>
    </lineage>
</organism>
<keyword evidence="3" id="KW-1185">Reference proteome</keyword>
<evidence type="ECO:0000256" key="1">
    <source>
        <dbReference type="SAM" id="MobiDB-lite"/>
    </source>
</evidence>
<sequence>MRIGTKDFTHTYPDVLGRHRQLCRNRAIHGSKKGSVANFVPNSGVALKDSISMVLCWITASPDETASTWAFVSLRMRASSDSASRSISCEHYQSTTPPEVSFDTCRT</sequence>
<dbReference type="Proteomes" id="UP001497516">
    <property type="component" value="Chromosome 9"/>
</dbReference>
<gene>
    <name evidence="2" type="ORF">LTRI10_LOCUS51829</name>
</gene>